<dbReference type="InterPro" id="IPR003599">
    <property type="entry name" value="Ig_sub"/>
</dbReference>
<dbReference type="InterPro" id="IPR036179">
    <property type="entry name" value="Ig-like_dom_sf"/>
</dbReference>
<dbReference type="FunFam" id="2.60.40.10:FF:000244">
    <property type="entry name" value="carcinoembryonic antigen-related cell adhesion molecule 16"/>
    <property type="match status" value="1"/>
</dbReference>
<name>A0A8C6GQ86_MUSSI</name>
<dbReference type="FunFam" id="2.60.40.10:FF:000340">
    <property type="entry name" value="Carcinoembryonic antigen-related cell adhesion molecule 1"/>
    <property type="match status" value="1"/>
</dbReference>
<dbReference type="CDD" id="cd05740">
    <property type="entry name" value="IgI_hCEACAM_2_4_6_like"/>
    <property type="match status" value="1"/>
</dbReference>
<feature type="domain" description="Ig-like" evidence="5">
    <location>
        <begin position="386"/>
        <end position="470"/>
    </location>
</feature>
<evidence type="ECO:0000313" key="6">
    <source>
        <dbReference type="Ensembl" id="ENSMSIP00000010156.1"/>
    </source>
</evidence>
<dbReference type="GO" id="GO:0009986">
    <property type="term" value="C:cell surface"/>
    <property type="evidence" value="ECO:0007669"/>
    <property type="project" value="TreeGrafter"/>
</dbReference>
<keyword evidence="3" id="KW-0393">Immunoglobulin domain</keyword>
<evidence type="ECO:0000256" key="3">
    <source>
        <dbReference type="ARBA" id="ARBA00023319"/>
    </source>
</evidence>
<dbReference type="InterPro" id="IPR003598">
    <property type="entry name" value="Ig_sub2"/>
</dbReference>
<comment type="similarity">
    <text evidence="4">Belongs to the immunoglobulin superfamily. CEA family.</text>
</comment>
<dbReference type="Gene3D" id="2.60.40.10">
    <property type="entry name" value="Immunoglobulins"/>
    <property type="match status" value="4"/>
</dbReference>
<dbReference type="GO" id="GO:0002682">
    <property type="term" value="P:regulation of immune system process"/>
    <property type="evidence" value="ECO:0007669"/>
    <property type="project" value="TreeGrafter"/>
</dbReference>
<accession>A0A8C6GQ86</accession>
<dbReference type="Pfam" id="PF07686">
    <property type="entry name" value="V-set"/>
    <property type="match status" value="3"/>
</dbReference>
<dbReference type="PANTHER" id="PTHR44427">
    <property type="entry name" value="CARCINOEMBRYONIC ANTIGEN-RELATED CELL ADHESION MOLECULE 19"/>
    <property type="match status" value="1"/>
</dbReference>
<dbReference type="InterPro" id="IPR007110">
    <property type="entry name" value="Ig-like_dom"/>
</dbReference>
<dbReference type="PROSITE" id="PS50835">
    <property type="entry name" value="IG_LIKE"/>
    <property type="match status" value="1"/>
</dbReference>
<proteinExistence type="inferred from homology"/>
<dbReference type="GO" id="GO:1990782">
    <property type="term" value="F:protein tyrosine kinase binding"/>
    <property type="evidence" value="ECO:0007669"/>
    <property type="project" value="TreeGrafter"/>
</dbReference>
<sequence>MEVSSELLSNGCTSWQRVLLTASLFTCWLLSTTAQVTIHSPLQVVEGENVLLRVDNLPENLLAFSWYRGLTNWQLAIALHLLDYNTSMTGPDHSDREILYSNGSLWIQNVTKEDTGYYTLRTISKHGELVSNTSTFLQVYSSHFTCGRPSFPAKLTIESVPPRVAEGGSVLLRVHNLPEYLQLFFWYKGVIMINKVEIVRHRTLKNLSDPGPAHSGREIVYSNGSLLLQNVTWKDTGFYTLQTLNRYRKMELAHIYLQVDTSLSPCCDTLDSAQLRIDPVTRHATEGESVLFQVYNLPKDPQAFSWYKGVDSTPYFKTVEYSKARYSMLIGQSYSRREIGYLNGSLLLQDLTEKDSGLYTLITIDSNVKVETLHVQINVHKLVTQPVVKVTDSTVRVQSSVVFTCFSDNTGVSIRWLFNNQSLQLTERMTLSPSKCQLRIHTVRKEDAGEYQCEAFNPANSKTSLPVSLAVMNE</sequence>
<evidence type="ECO:0000256" key="4">
    <source>
        <dbReference type="ARBA" id="ARBA00038222"/>
    </source>
</evidence>
<dbReference type="SMART" id="SM00409">
    <property type="entry name" value="IG"/>
    <property type="match status" value="4"/>
</dbReference>
<keyword evidence="2" id="KW-0325">Glycoprotein</keyword>
<dbReference type="SUPFAM" id="SSF48726">
    <property type="entry name" value="Immunoglobulin"/>
    <property type="match status" value="4"/>
</dbReference>
<dbReference type="Ensembl" id="ENSMSIT00000012861.1">
    <property type="protein sequence ID" value="ENSMSIP00000010156.1"/>
    <property type="gene ID" value="ENSMSIG00000008899.1"/>
</dbReference>
<dbReference type="SMART" id="SM00408">
    <property type="entry name" value="IGc2"/>
    <property type="match status" value="2"/>
</dbReference>
<evidence type="ECO:0000313" key="7">
    <source>
        <dbReference type="Proteomes" id="UP000694415"/>
    </source>
</evidence>
<keyword evidence="7" id="KW-1185">Reference proteome</keyword>
<protein>
    <submittedName>
        <fullName evidence="6">Pregnancy-specific beta-1-glycoprotein 27</fullName>
    </submittedName>
</protein>
<evidence type="ECO:0000259" key="5">
    <source>
        <dbReference type="PROSITE" id="PS50835"/>
    </source>
</evidence>
<dbReference type="InterPro" id="IPR013783">
    <property type="entry name" value="Ig-like_fold"/>
</dbReference>
<dbReference type="Proteomes" id="UP000694415">
    <property type="component" value="Unplaced"/>
</dbReference>
<evidence type="ECO:0000256" key="2">
    <source>
        <dbReference type="ARBA" id="ARBA00023180"/>
    </source>
</evidence>
<organism evidence="6 7">
    <name type="scientific">Mus spicilegus</name>
    <name type="common">Mound-building mouse</name>
    <dbReference type="NCBI Taxonomy" id="10103"/>
    <lineage>
        <taxon>Eukaryota</taxon>
        <taxon>Metazoa</taxon>
        <taxon>Chordata</taxon>
        <taxon>Craniata</taxon>
        <taxon>Vertebrata</taxon>
        <taxon>Euteleostomi</taxon>
        <taxon>Mammalia</taxon>
        <taxon>Eutheria</taxon>
        <taxon>Euarchontoglires</taxon>
        <taxon>Glires</taxon>
        <taxon>Rodentia</taxon>
        <taxon>Myomorpha</taxon>
        <taxon>Muroidea</taxon>
        <taxon>Muridae</taxon>
        <taxon>Murinae</taxon>
        <taxon>Mus</taxon>
        <taxon>Mus</taxon>
    </lineage>
</organism>
<reference evidence="6" key="2">
    <citation type="submission" date="2025-09" db="UniProtKB">
        <authorList>
            <consortium name="Ensembl"/>
        </authorList>
    </citation>
    <scope>IDENTIFICATION</scope>
</reference>
<dbReference type="PANTHER" id="PTHR44427:SF1">
    <property type="entry name" value="CARCINOEMBRYONIC ANTIGEN-RELATED CELL ADHESION MOLECULE 1"/>
    <property type="match status" value="1"/>
</dbReference>
<dbReference type="InterPro" id="IPR013106">
    <property type="entry name" value="Ig_V-set"/>
</dbReference>
<dbReference type="CDD" id="cd05774">
    <property type="entry name" value="IgV_CEACAM_D1"/>
    <property type="match status" value="2"/>
</dbReference>
<dbReference type="GO" id="GO:0007165">
    <property type="term" value="P:signal transduction"/>
    <property type="evidence" value="ECO:0007669"/>
    <property type="project" value="TreeGrafter"/>
</dbReference>
<dbReference type="InterPro" id="IPR050831">
    <property type="entry name" value="CEA_cell_adhesion"/>
</dbReference>
<keyword evidence="1" id="KW-0732">Signal</keyword>
<dbReference type="Pfam" id="PF13927">
    <property type="entry name" value="Ig_3"/>
    <property type="match status" value="1"/>
</dbReference>
<dbReference type="GO" id="GO:0005886">
    <property type="term" value="C:plasma membrane"/>
    <property type="evidence" value="ECO:0007669"/>
    <property type="project" value="TreeGrafter"/>
</dbReference>
<dbReference type="GeneTree" id="ENSGT01100000263479"/>
<dbReference type="AlphaFoldDB" id="A0A8C6GQ86"/>
<evidence type="ECO:0000256" key="1">
    <source>
        <dbReference type="ARBA" id="ARBA00022729"/>
    </source>
</evidence>
<reference evidence="6" key="1">
    <citation type="submission" date="2025-08" db="UniProtKB">
        <authorList>
            <consortium name="Ensembl"/>
        </authorList>
    </citation>
    <scope>IDENTIFICATION</scope>
</reference>